<keyword evidence="4" id="KW-0378">Hydrolase</keyword>
<gene>
    <name evidence="4" type="ORF">OMW55_04955</name>
</gene>
<dbReference type="Proteomes" id="UP001526246">
    <property type="component" value="Unassembled WGS sequence"/>
</dbReference>
<sequence>MTASFASVASLALTAVLGVLLVLAAVSDFRARIIANRLNLTIAALAPFYWWSVGLPAWPGAAVQLGLALGVFLVFASLFYLGGMGGGDVKLAAALALWFAPPEMLRLVLLMSIIGAPVTLAAWADHRRAAKAGRVEVPYGIAIAIAAAAILAQRYLNQFG</sequence>
<dbReference type="PANTHER" id="PTHR30487">
    <property type="entry name" value="TYPE 4 PREPILIN-LIKE PROTEINS LEADER PEPTIDE-PROCESSING ENZYME"/>
    <property type="match status" value="1"/>
</dbReference>
<evidence type="ECO:0000313" key="5">
    <source>
        <dbReference type="Proteomes" id="UP001526246"/>
    </source>
</evidence>
<feature type="transmembrane region" description="Helical" evidence="2">
    <location>
        <begin position="136"/>
        <end position="156"/>
    </location>
</feature>
<evidence type="ECO:0000313" key="4">
    <source>
        <dbReference type="EMBL" id="MCW3797156.1"/>
    </source>
</evidence>
<dbReference type="EMBL" id="JAPDOB010000001">
    <property type="protein sequence ID" value="MCW3797156.1"/>
    <property type="molecule type" value="Genomic_DNA"/>
</dbReference>
<dbReference type="RefSeq" id="WP_264881284.1">
    <property type="nucleotide sequence ID" value="NZ_JAPDOB010000001.1"/>
</dbReference>
<feature type="transmembrane region" description="Helical" evidence="2">
    <location>
        <begin position="65"/>
        <end position="84"/>
    </location>
</feature>
<comment type="similarity">
    <text evidence="1">Belongs to the peptidase A24 family.</text>
</comment>
<comment type="caution">
    <text evidence="4">The sequence shown here is derived from an EMBL/GenBank/DDBJ whole genome shotgun (WGS) entry which is preliminary data.</text>
</comment>
<dbReference type="InterPro" id="IPR050882">
    <property type="entry name" value="Prepilin_peptidase/N-MTase"/>
</dbReference>
<keyword evidence="5" id="KW-1185">Reference proteome</keyword>
<keyword evidence="2" id="KW-0472">Membrane</keyword>
<name>A0ABT3JEB2_9SPHN</name>
<evidence type="ECO:0000259" key="3">
    <source>
        <dbReference type="Pfam" id="PF01478"/>
    </source>
</evidence>
<dbReference type="InterPro" id="IPR000045">
    <property type="entry name" value="Prepilin_IV_endopep_pep"/>
</dbReference>
<dbReference type="PANTHER" id="PTHR30487:SF0">
    <property type="entry name" value="PREPILIN LEADER PEPTIDASE_N-METHYLTRANSFERASE-RELATED"/>
    <property type="match status" value="1"/>
</dbReference>
<evidence type="ECO:0000256" key="1">
    <source>
        <dbReference type="ARBA" id="ARBA00005801"/>
    </source>
</evidence>
<protein>
    <submittedName>
        <fullName evidence="4">Prepilin peptidase</fullName>
        <ecNumber evidence="4">3.4.23.43</ecNumber>
    </submittedName>
</protein>
<dbReference type="GO" id="GO:0004190">
    <property type="term" value="F:aspartic-type endopeptidase activity"/>
    <property type="evidence" value="ECO:0007669"/>
    <property type="project" value="UniProtKB-EC"/>
</dbReference>
<keyword evidence="2" id="KW-1133">Transmembrane helix</keyword>
<feature type="domain" description="Prepilin type IV endopeptidase peptidase" evidence="3">
    <location>
        <begin position="16"/>
        <end position="119"/>
    </location>
</feature>
<feature type="transmembrane region" description="Helical" evidence="2">
    <location>
        <begin position="104"/>
        <end position="124"/>
    </location>
</feature>
<feature type="transmembrane region" description="Helical" evidence="2">
    <location>
        <begin position="34"/>
        <end position="53"/>
    </location>
</feature>
<dbReference type="EC" id="3.4.23.43" evidence="4"/>
<reference evidence="4 5" key="1">
    <citation type="submission" date="2022-10" db="EMBL/GenBank/DDBJ databases">
        <title>Sphingomonas sp.</title>
        <authorList>
            <person name="Jin C."/>
        </authorList>
    </citation>
    <scope>NUCLEOTIDE SEQUENCE [LARGE SCALE GENOMIC DNA]</scope>
    <source>
        <strain evidence="4 5">BN140010</strain>
    </source>
</reference>
<dbReference type="Pfam" id="PF01478">
    <property type="entry name" value="Peptidase_A24"/>
    <property type="match status" value="1"/>
</dbReference>
<organism evidence="4 5">
    <name type="scientific">Sphingomonas arvum</name>
    <dbReference type="NCBI Taxonomy" id="2992113"/>
    <lineage>
        <taxon>Bacteria</taxon>
        <taxon>Pseudomonadati</taxon>
        <taxon>Pseudomonadota</taxon>
        <taxon>Alphaproteobacteria</taxon>
        <taxon>Sphingomonadales</taxon>
        <taxon>Sphingomonadaceae</taxon>
        <taxon>Sphingomonas</taxon>
    </lineage>
</organism>
<proteinExistence type="inferred from homology"/>
<dbReference type="Gene3D" id="1.20.120.1220">
    <property type="match status" value="1"/>
</dbReference>
<evidence type="ECO:0000256" key="2">
    <source>
        <dbReference type="SAM" id="Phobius"/>
    </source>
</evidence>
<keyword evidence="2" id="KW-0812">Transmembrane</keyword>
<accession>A0ABT3JEB2</accession>